<accession>A0AAN9AI22</accession>
<evidence type="ECO:0000313" key="2">
    <source>
        <dbReference type="EMBL" id="KAK7087246.1"/>
    </source>
</evidence>
<keyword evidence="3" id="KW-1185">Reference proteome</keyword>
<dbReference type="SUPFAM" id="SSF48403">
    <property type="entry name" value="Ankyrin repeat"/>
    <property type="match status" value="1"/>
</dbReference>
<dbReference type="InterPro" id="IPR036770">
    <property type="entry name" value="Ankyrin_rpt-contain_sf"/>
</dbReference>
<organism evidence="2 3">
    <name type="scientific">Littorina saxatilis</name>
    <dbReference type="NCBI Taxonomy" id="31220"/>
    <lineage>
        <taxon>Eukaryota</taxon>
        <taxon>Metazoa</taxon>
        <taxon>Spiralia</taxon>
        <taxon>Lophotrochozoa</taxon>
        <taxon>Mollusca</taxon>
        <taxon>Gastropoda</taxon>
        <taxon>Caenogastropoda</taxon>
        <taxon>Littorinimorpha</taxon>
        <taxon>Littorinoidea</taxon>
        <taxon>Littorinidae</taxon>
        <taxon>Littorina</taxon>
    </lineage>
</organism>
<evidence type="ECO:0000313" key="3">
    <source>
        <dbReference type="Proteomes" id="UP001374579"/>
    </source>
</evidence>
<protein>
    <recommendedName>
        <fullName evidence="1">SOCS box domain-containing protein</fullName>
    </recommendedName>
</protein>
<dbReference type="EMBL" id="JBAMIC010004070">
    <property type="protein sequence ID" value="KAK7087246.1"/>
    <property type="molecule type" value="Genomic_DNA"/>
</dbReference>
<reference evidence="2 3" key="1">
    <citation type="submission" date="2024-02" db="EMBL/GenBank/DDBJ databases">
        <title>Chromosome-scale genome assembly of the rough periwinkle Littorina saxatilis.</title>
        <authorList>
            <person name="De Jode A."/>
            <person name="Faria R."/>
            <person name="Formenti G."/>
            <person name="Sims Y."/>
            <person name="Smith T.P."/>
            <person name="Tracey A."/>
            <person name="Wood J.M.D."/>
            <person name="Zagrodzka Z.B."/>
            <person name="Johannesson K."/>
            <person name="Butlin R.K."/>
            <person name="Leder E.H."/>
        </authorList>
    </citation>
    <scope>NUCLEOTIDE SEQUENCE [LARGE SCALE GENOMIC DNA]</scope>
    <source>
        <strain evidence="2">Snail1</strain>
        <tissue evidence="2">Muscle</tissue>
    </source>
</reference>
<proteinExistence type="predicted"/>
<dbReference type="AlphaFoldDB" id="A0AAN9AI22"/>
<dbReference type="PROSITE" id="PS50225">
    <property type="entry name" value="SOCS"/>
    <property type="match status" value="1"/>
</dbReference>
<dbReference type="Gene3D" id="1.25.40.20">
    <property type="entry name" value="Ankyrin repeat-containing domain"/>
    <property type="match status" value="1"/>
</dbReference>
<name>A0AAN9AI22_9CAEN</name>
<dbReference type="Proteomes" id="UP001374579">
    <property type="component" value="Unassembled WGS sequence"/>
</dbReference>
<gene>
    <name evidence="2" type="ORF">V1264_021321</name>
</gene>
<dbReference type="InterPro" id="IPR001496">
    <property type="entry name" value="SOCS_box"/>
</dbReference>
<evidence type="ECO:0000259" key="1">
    <source>
        <dbReference type="PROSITE" id="PS50225"/>
    </source>
</evidence>
<sequence length="1160" mass="131941">MDLHNSWNGDVVDLSSRLPRLRQLVLSSDWGQVAQTLKDVDRDTLAGVEFILNRALGEQQWGCITALTTHCSLQQRSVVVDQAVKCGQWPCVLEAVKLGVAVEVKDVLFMKAVDEGQRVIVTEITMLGVSSESRERACERAVQLQQWDVVQTLVEMGLSCAVRSTVLKAAVAQRHVECAVKAMKLGVSTQDKEDALRQAVVSGQCHFLLELVKLSSDADLTDFVLREAVKQSEWGLVERLVGQGLGDVQKEHVLDEAVACGQWDLALTLLRDGVSPREWIIDELFRNKMGHGLVDQFPDGAMPSGLKGLMLMGAIKHSDGDTALRVIHHQSVSDVQLMEAIKYAVNLLDKEVLMQLLRGTPRSRRVFKYNFHKQQWKWNLQPLENEDDRGDGGEVFWILKMLCENNEDDLALHVAVTQAEQGDGVPMQHFFRMKPEAATLKRRKVRVALWKLHDKDEKAFGDTVAEISERSKEEVRLLFRLALRNGDLALALSLCKHGVQRKDLKFAFPWFFTNEDPKTISGIRNMVNAEDIDWFRYHVVMYALVQFSNYLSEPKLKTFIVIFEDCYMCDDSCRQLFRSAIWTAVLYNAADLFAEVCAVHFNRDDHVYMYEEDFRFAFDTAMKEGNSEMIKTASGKMLWGWTPSYKIKMVNILMELIFENKAWGCLPSIEMWDKTPMLKCCLLKMVKNEVPWQKCTKTLCQWIKDLNFDSLDRALDSLRETLRGEEWQTRVSSLAQWCMEKLHSNLAVLLGFVLSDWQLVTSAVGQRNLDLPENLLLQAAVRAARNRGYCAAAALLRLCSLTRHSLGSFSFRPDLYFTNEKMLEGLVAACQKEGLYDWAVGLSTFDMKSMKEKLQTCHNQVVLDHVLSRAACQEAWDVVKELLTRCTESDHSLLLDVLKRAVRGQQLEVSQALINRVDASAVLEKVKDCWFREGGHTLLSMAVNYDSHWTRLDLIRLCIASGLSTFQRDMPIEQIKSYFEDGRTADSQTCPVLYILGKEMFSRSASHVLNMKILSIISLMLRSGAVANKGLYQIRFNAEMQSHLRSKRIKSDTWRKGYKMVIKAASNPSRLEHLARLVVSHDIGCRPGRSDRIQSLPVPDRIKDLVNFKDVLSCEPETDPSMEVEDVYTGYPFLAFDKFTGNEELTSVTKSTEEDLCLWL</sequence>
<feature type="domain" description="SOCS box" evidence="1">
    <location>
        <begin position="1066"/>
        <end position="1112"/>
    </location>
</feature>
<comment type="caution">
    <text evidence="2">The sequence shown here is derived from an EMBL/GenBank/DDBJ whole genome shotgun (WGS) entry which is preliminary data.</text>
</comment>